<dbReference type="Pfam" id="PF25752">
    <property type="entry name" value="DUF1619_N"/>
    <property type="match status" value="1"/>
</dbReference>
<dbReference type="PANTHER" id="PTHR14611:SF6">
    <property type="entry name" value="TECTONIC-2"/>
    <property type="match status" value="1"/>
</dbReference>
<comment type="similarity">
    <text evidence="1">Belongs to the tectonic family.</text>
</comment>
<dbReference type="InterPro" id="IPR011677">
    <property type="entry name" value="TCTN1-3_dom"/>
</dbReference>
<dbReference type="GO" id="GO:0036038">
    <property type="term" value="C:MKS complex"/>
    <property type="evidence" value="ECO:0007669"/>
    <property type="project" value="TreeGrafter"/>
</dbReference>
<evidence type="ECO:0000313" key="8">
    <source>
        <dbReference type="EMBL" id="NXC17786.1"/>
    </source>
</evidence>
<dbReference type="InterPro" id="IPR040354">
    <property type="entry name" value="TCTN1-3"/>
</dbReference>
<feature type="domain" description="Tectonic-1-3" evidence="6">
    <location>
        <begin position="227"/>
        <end position="364"/>
    </location>
</feature>
<dbReference type="GO" id="GO:0060271">
    <property type="term" value="P:cilium assembly"/>
    <property type="evidence" value="ECO:0007669"/>
    <property type="project" value="TreeGrafter"/>
</dbReference>
<dbReference type="InterPro" id="IPR057724">
    <property type="entry name" value="TCTN1-3_N"/>
</dbReference>
<comment type="subunit">
    <text evidence="2">Part of the tectonic-like complex (also named B9 complex).</text>
</comment>
<accession>A0A851LLA9</accession>
<feature type="non-terminal residue" evidence="8">
    <location>
        <position position="638"/>
    </location>
</feature>
<evidence type="ECO:0000259" key="6">
    <source>
        <dbReference type="Pfam" id="PF07773"/>
    </source>
</evidence>
<evidence type="ECO:0000256" key="5">
    <source>
        <dbReference type="ARBA" id="ARBA00023180"/>
    </source>
</evidence>
<comment type="caution">
    <text evidence="8">The sequence shown here is derived from an EMBL/GenBank/DDBJ whole genome shotgun (WGS) entry which is preliminary data.</text>
</comment>
<keyword evidence="9" id="KW-1185">Reference proteome</keyword>
<keyword evidence="5" id="KW-0325">Glycoprotein</keyword>
<evidence type="ECO:0000256" key="2">
    <source>
        <dbReference type="ARBA" id="ARBA00011495"/>
    </source>
</evidence>
<evidence type="ECO:0000256" key="1">
    <source>
        <dbReference type="ARBA" id="ARBA00007633"/>
    </source>
</evidence>
<feature type="domain" description="Tectonic-1-3 N-terminal" evidence="7">
    <location>
        <begin position="98"/>
        <end position="207"/>
    </location>
</feature>
<dbReference type="PANTHER" id="PTHR14611">
    <property type="entry name" value="TECTONIC FAMILY MEMBER"/>
    <property type="match status" value="1"/>
</dbReference>
<feature type="non-terminal residue" evidence="8">
    <location>
        <position position="1"/>
    </location>
</feature>
<keyword evidence="3" id="KW-0732">Signal</keyword>
<reference evidence="8" key="1">
    <citation type="submission" date="2019-09" db="EMBL/GenBank/DDBJ databases">
        <title>Bird 10,000 Genomes (B10K) Project - Family phase.</title>
        <authorList>
            <person name="Zhang G."/>
        </authorList>
    </citation>
    <scope>NUCLEOTIDE SEQUENCE</scope>
    <source>
        <strain evidence="8">B10K-CU-031-40</strain>
    </source>
</reference>
<name>A0A851LLA9_CORCR</name>
<evidence type="ECO:0000256" key="4">
    <source>
        <dbReference type="ARBA" id="ARBA00022794"/>
    </source>
</evidence>
<proteinExistence type="inferred from homology"/>
<evidence type="ECO:0000256" key="3">
    <source>
        <dbReference type="ARBA" id="ARBA00022729"/>
    </source>
</evidence>
<evidence type="ECO:0000313" key="9">
    <source>
        <dbReference type="Proteomes" id="UP000621168"/>
    </source>
</evidence>
<gene>
    <name evidence="8" type="primary">Tctn2</name>
    <name evidence="8" type="ORF">CORCRI_R07773</name>
</gene>
<dbReference type="PROSITE" id="PS50231">
    <property type="entry name" value="RICIN_B_LECTIN"/>
    <property type="match status" value="1"/>
</dbReference>
<dbReference type="Proteomes" id="UP000621168">
    <property type="component" value="Unassembled WGS sequence"/>
</dbReference>
<feature type="domain" description="Tectonic-1-3" evidence="6">
    <location>
        <begin position="378"/>
        <end position="561"/>
    </location>
</feature>
<dbReference type="GO" id="GO:1904491">
    <property type="term" value="P:protein localization to ciliary transition zone"/>
    <property type="evidence" value="ECO:0007669"/>
    <property type="project" value="TreeGrafter"/>
</dbReference>
<protein>
    <submittedName>
        <fullName evidence="8">TECT2 protein</fullName>
    </submittedName>
</protein>
<dbReference type="EMBL" id="WBMX01002802">
    <property type="protein sequence ID" value="NXC17786.1"/>
    <property type="molecule type" value="Genomic_DNA"/>
</dbReference>
<keyword evidence="4" id="KW-0970">Cilium biogenesis/degradation</keyword>
<dbReference type="GO" id="GO:0007224">
    <property type="term" value="P:smoothened signaling pathway"/>
    <property type="evidence" value="ECO:0007669"/>
    <property type="project" value="TreeGrafter"/>
</dbReference>
<dbReference type="Pfam" id="PF07773">
    <property type="entry name" value="TCTN_DUF1619"/>
    <property type="match status" value="2"/>
</dbReference>
<evidence type="ECO:0000259" key="7">
    <source>
        <dbReference type="Pfam" id="PF25752"/>
    </source>
</evidence>
<organism evidence="8 9">
    <name type="scientific">Corythaeola cristata</name>
    <name type="common">Great blue turaco</name>
    <dbReference type="NCBI Taxonomy" id="103954"/>
    <lineage>
        <taxon>Eukaryota</taxon>
        <taxon>Metazoa</taxon>
        <taxon>Chordata</taxon>
        <taxon>Craniata</taxon>
        <taxon>Vertebrata</taxon>
        <taxon>Euteleostomi</taxon>
        <taxon>Archelosauria</taxon>
        <taxon>Archosauria</taxon>
        <taxon>Dinosauria</taxon>
        <taxon>Saurischia</taxon>
        <taxon>Theropoda</taxon>
        <taxon>Coelurosauria</taxon>
        <taxon>Aves</taxon>
        <taxon>Neognathae</taxon>
        <taxon>Neoaves</taxon>
        <taxon>Otidimorphae</taxon>
        <taxon>Musophagiformes</taxon>
        <taxon>Musophagidae</taxon>
        <taxon>Corythaeola</taxon>
    </lineage>
</organism>
<dbReference type="AlphaFoldDB" id="A0A851LLA9"/>
<dbReference type="OrthoDB" id="9282501at2759"/>
<sequence length="638" mass="70666">FFSMTVEDFFNFYFYVGKLQLANCSGSKSAGDWNLNVTPGMNTSKVTVSLTRNLQLCLPNATDCCTTSLCVLETLQVLACRDSVMLARLWIQAEIYANSSFTGNVTENATIIPNQVFQPLGSCPCDLTAEACDVRCCCDPECTPDLKQLFNESCFTGVFGGDVNPPFDQLCSSQSMEYTPDWFPFLCVQSSLNNTPFLGYFYHGSTSTPRVPPFKIPLRTSPGRLFTGYRQGDPIMTEENEYFTVPQQSMAGQCVGNAPVAYLQNFDVKCLSNLASYKEGLPHDVKINSGTGDFLQQNVIYRTVTDVGKFITESGMSLPFNKYVFYLTWTIKINDENMNIIMCSFSATVNIEILTQRFTVKFISLKNTNAAELLGNPGYQVGKPVRTANMNASDTFGSLNIWQPAGRGLCTSATYTPVLFGLDSLSGCTLEVGINEDCSLLRGNVTEKLNSLIQATHVGKRGNSSYSNLNDWVEIIRLDPFNSDTNMSSGNLKGICPDIPANLNIRIIFADVGAVQGIPQQEILAVQISYSTVIWQFQCGLICENSVSFLPITASVQFIKVPAQPPIPMTRFQINYTEFDCNRNDVCWPQLFYPLTRFYTGEPYSQCLAKGLSLAFLVLLAVIMNNPWFSELCNSSLI</sequence>